<sequence>MSLTMQMSLSCVILSSALWILVNSECTVMIDGQSVAADRRNPHTHYAYQVKSEHLLYLNITMEIKIDTYKQQDFQRFEIPNFIQHECLKADSATGTCQLNFPYRVPDLLNEIRNLERNDFLVVKSEGRDVCMLIVTTARDYKKPSFKLRWLNFGPVHKLQLVQVTGFPYPEQKHLLCNDKDTIANETSDGFLILTEQLMIYTECAVTLSNQLFSRTVHKRVYHPSTTVLQSFVTDQTAGATYSVSPSFTSLHAVVIVLCLIIVALGVSVIMLITRRAYCSNVINNIINASPHQALAPDNELRDCDDKMAEKYKPPAPKTWEFDRASVYSSDIDLVTDGRSAVRLDSSHHSAHSAVIGCSATRGGCIDEAHKSSISPEQQGTLKPQVLNEKQNC</sequence>
<comment type="caution">
    <text evidence="4">The sequence shown here is derived from an EMBL/GenBank/DDBJ whole genome shotgun (WGS) entry which is preliminary data.</text>
</comment>
<gene>
    <name evidence="4" type="ORF">EB796_013064</name>
</gene>
<dbReference type="Proteomes" id="UP000593567">
    <property type="component" value="Unassembled WGS sequence"/>
</dbReference>
<feature type="region of interest" description="Disordered" evidence="1">
    <location>
        <begin position="370"/>
        <end position="393"/>
    </location>
</feature>
<keyword evidence="5" id="KW-1185">Reference proteome</keyword>
<dbReference type="AlphaFoldDB" id="A0A7J7JTC1"/>
<keyword evidence="2" id="KW-0472">Membrane</keyword>
<keyword evidence="3" id="KW-0732">Signal</keyword>
<organism evidence="4 5">
    <name type="scientific">Bugula neritina</name>
    <name type="common">Brown bryozoan</name>
    <name type="synonym">Sertularia neritina</name>
    <dbReference type="NCBI Taxonomy" id="10212"/>
    <lineage>
        <taxon>Eukaryota</taxon>
        <taxon>Metazoa</taxon>
        <taxon>Spiralia</taxon>
        <taxon>Lophotrochozoa</taxon>
        <taxon>Bryozoa</taxon>
        <taxon>Gymnolaemata</taxon>
        <taxon>Cheilostomatida</taxon>
        <taxon>Flustrina</taxon>
        <taxon>Buguloidea</taxon>
        <taxon>Bugulidae</taxon>
        <taxon>Bugula</taxon>
    </lineage>
</organism>
<evidence type="ECO:0000256" key="1">
    <source>
        <dbReference type="SAM" id="MobiDB-lite"/>
    </source>
</evidence>
<evidence type="ECO:0000313" key="5">
    <source>
        <dbReference type="Proteomes" id="UP000593567"/>
    </source>
</evidence>
<feature type="transmembrane region" description="Helical" evidence="2">
    <location>
        <begin position="251"/>
        <end position="273"/>
    </location>
</feature>
<evidence type="ECO:0000256" key="2">
    <source>
        <dbReference type="SAM" id="Phobius"/>
    </source>
</evidence>
<dbReference type="EMBL" id="VXIV02001930">
    <property type="protein sequence ID" value="KAF6028628.1"/>
    <property type="molecule type" value="Genomic_DNA"/>
</dbReference>
<keyword evidence="2" id="KW-0812">Transmembrane</keyword>
<keyword evidence="2" id="KW-1133">Transmembrane helix</keyword>
<evidence type="ECO:0000313" key="4">
    <source>
        <dbReference type="EMBL" id="KAF6028628.1"/>
    </source>
</evidence>
<proteinExistence type="predicted"/>
<name>A0A7J7JTC1_BUGNE</name>
<accession>A0A7J7JTC1</accession>
<feature type="chain" id="PRO_5029852993" evidence="3">
    <location>
        <begin position="25"/>
        <end position="393"/>
    </location>
</feature>
<reference evidence="4" key="1">
    <citation type="submission" date="2020-06" db="EMBL/GenBank/DDBJ databases">
        <title>Draft genome of Bugula neritina, a colonial animal packing powerful symbionts and potential medicines.</title>
        <authorList>
            <person name="Rayko M."/>
        </authorList>
    </citation>
    <scope>NUCLEOTIDE SEQUENCE [LARGE SCALE GENOMIC DNA]</scope>
    <source>
        <strain evidence="4">Kwan_BN1</strain>
    </source>
</reference>
<protein>
    <submittedName>
        <fullName evidence="4">Uncharacterized protein</fullName>
    </submittedName>
</protein>
<evidence type="ECO:0000256" key="3">
    <source>
        <dbReference type="SAM" id="SignalP"/>
    </source>
</evidence>
<feature type="compositionally biased region" description="Polar residues" evidence="1">
    <location>
        <begin position="372"/>
        <end position="393"/>
    </location>
</feature>
<feature type="signal peptide" evidence="3">
    <location>
        <begin position="1"/>
        <end position="24"/>
    </location>
</feature>